<dbReference type="SUPFAM" id="SSF51569">
    <property type="entry name" value="Aldolase"/>
    <property type="match status" value="1"/>
</dbReference>
<proteinExistence type="predicted"/>
<sequence length="233" mass="25315">MEFLLDTIHIADIEKYAKIISLAGVTSNPTIVKKEGKVNFFDHMRQIRSIIGRDQSLHVQAVGQTTDAIVKDAFAIVSNIDEDVFVKVPTNEAGLAAIKILKQNDIHVTATAIYGEFQGRLAIEAGSDYLAPYYNRMINMGIDAKQVIKHLADQIALQHAPTKILAASFHTVGQVNDAFQAGAQAATMGVDILRSALQNPAISNAVLDFTKDWESVYGVGTNIATLADKVLDH</sequence>
<reference evidence="3 4" key="1">
    <citation type="journal article" date="2013" name="PLoS ONE">
        <title>Genomic Adaptation of the Lactobacillus casei Group.</title>
        <authorList>
            <person name="Toh H."/>
            <person name="Oshima K."/>
            <person name="Nakano A."/>
            <person name="Takahata M."/>
            <person name="Murakami M."/>
            <person name="Takaki T."/>
            <person name="Nishiyama H."/>
            <person name="Igimi S."/>
            <person name="Hattori M."/>
            <person name="Morita H."/>
        </authorList>
    </citation>
    <scope>NUCLEOTIDE SEQUENCE [LARGE SCALE GENOMIC DNA]</scope>
    <source>
        <strain evidence="3 4">ATCC 393</strain>
    </source>
</reference>
<dbReference type="Pfam" id="PF00923">
    <property type="entry name" value="TAL_FSA"/>
    <property type="match status" value="1"/>
</dbReference>
<evidence type="ECO:0000256" key="2">
    <source>
        <dbReference type="ARBA" id="ARBA00023270"/>
    </source>
</evidence>
<accession>A0AAD1ET93</accession>
<dbReference type="PANTHER" id="PTHR10683:SF28">
    <property type="entry name" value="TRANSALDOLASE C"/>
    <property type="match status" value="1"/>
</dbReference>
<dbReference type="CDD" id="cd00956">
    <property type="entry name" value="Transaldolase_FSA"/>
    <property type="match status" value="1"/>
</dbReference>
<dbReference type="AlphaFoldDB" id="A0AAD1ET93"/>
<dbReference type="InterPro" id="IPR033919">
    <property type="entry name" value="TSA/FSA_arc/bac"/>
</dbReference>
<keyword evidence="2" id="KW-0704">Schiff base</keyword>
<protein>
    <submittedName>
        <fullName evidence="3">Transaldolase</fullName>
    </submittedName>
</protein>
<comment type="subcellular location">
    <subcellularLocation>
        <location evidence="1">Cytoplasm</location>
    </subcellularLocation>
</comment>
<evidence type="ECO:0000313" key="4">
    <source>
        <dbReference type="Proteomes" id="UP000015560"/>
    </source>
</evidence>
<dbReference type="GeneID" id="45548834"/>
<gene>
    <name evidence="3" type="ORF">LBCZ_1552</name>
</gene>
<dbReference type="GO" id="GO:0005975">
    <property type="term" value="P:carbohydrate metabolic process"/>
    <property type="evidence" value="ECO:0007669"/>
    <property type="project" value="InterPro"/>
</dbReference>
<name>A0AAD1ET93_LACCA</name>
<dbReference type="GO" id="GO:0005737">
    <property type="term" value="C:cytoplasm"/>
    <property type="evidence" value="ECO:0007669"/>
    <property type="project" value="UniProtKB-SubCell"/>
</dbReference>
<dbReference type="PROSITE" id="PS01054">
    <property type="entry name" value="TRANSALDOLASE_1"/>
    <property type="match status" value="1"/>
</dbReference>
<dbReference type="EMBL" id="AP012544">
    <property type="protein sequence ID" value="BAN74720.1"/>
    <property type="molecule type" value="Genomic_DNA"/>
</dbReference>
<organism evidence="3 4">
    <name type="scientific">Lacticaseibacillus casei DSM 20011 = JCM 1134 = ATCC 393</name>
    <dbReference type="NCBI Taxonomy" id="1423732"/>
    <lineage>
        <taxon>Bacteria</taxon>
        <taxon>Bacillati</taxon>
        <taxon>Bacillota</taxon>
        <taxon>Bacilli</taxon>
        <taxon>Lactobacillales</taxon>
        <taxon>Lactobacillaceae</taxon>
        <taxon>Lacticaseibacillus</taxon>
    </lineage>
</organism>
<dbReference type="RefSeq" id="WP_025013359.1">
    <property type="nucleotide sequence ID" value="NZ_AP012544.1"/>
</dbReference>
<dbReference type="InterPro" id="IPR018225">
    <property type="entry name" value="Transaldolase_AS"/>
</dbReference>
<dbReference type="Proteomes" id="UP000015560">
    <property type="component" value="Chromosome"/>
</dbReference>
<dbReference type="PANTHER" id="PTHR10683">
    <property type="entry name" value="TRANSALDOLASE"/>
    <property type="match status" value="1"/>
</dbReference>
<evidence type="ECO:0000256" key="1">
    <source>
        <dbReference type="ARBA" id="ARBA00004496"/>
    </source>
</evidence>
<dbReference type="NCBIfam" id="NF009299">
    <property type="entry name" value="PRK12656.1"/>
    <property type="match status" value="1"/>
</dbReference>
<dbReference type="InterPro" id="IPR013785">
    <property type="entry name" value="Aldolase_TIM"/>
</dbReference>
<dbReference type="GO" id="GO:0016832">
    <property type="term" value="F:aldehyde-lyase activity"/>
    <property type="evidence" value="ECO:0007669"/>
    <property type="project" value="InterPro"/>
</dbReference>
<dbReference type="InterPro" id="IPR001585">
    <property type="entry name" value="TAL/FSA"/>
</dbReference>
<evidence type="ECO:0000313" key="3">
    <source>
        <dbReference type="EMBL" id="BAN74720.1"/>
    </source>
</evidence>
<dbReference type="Gene3D" id="3.20.20.70">
    <property type="entry name" value="Aldolase class I"/>
    <property type="match status" value="1"/>
</dbReference>